<evidence type="ECO:0000256" key="5">
    <source>
        <dbReference type="ARBA" id="ARBA00022771"/>
    </source>
</evidence>
<dbReference type="SUPFAM" id="SSF57850">
    <property type="entry name" value="RING/U-box"/>
    <property type="match status" value="1"/>
</dbReference>
<dbReference type="Gene3D" id="3.30.40.10">
    <property type="entry name" value="Zinc/RING finger domain, C3HC4 (zinc finger)"/>
    <property type="match status" value="1"/>
</dbReference>
<keyword evidence="5 7" id="KW-0863">Zinc-finger</keyword>
<dbReference type="Pfam" id="PF00097">
    <property type="entry name" value="zf-C3HC4"/>
    <property type="match status" value="1"/>
</dbReference>
<evidence type="ECO:0000259" key="9">
    <source>
        <dbReference type="PROSITE" id="PS50089"/>
    </source>
</evidence>
<organism evidence="11 12">
    <name type="scientific">Monodelphis domestica</name>
    <name type="common">Gray short-tailed opossum</name>
    <dbReference type="NCBI Taxonomy" id="13616"/>
    <lineage>
        <taxon>Eukaryota</taxon>
        <taxon>Metazoa</taxon>
        <taxon>Chordata</taxon>
        <taxon>Craniata</taxon>
        <taxon>Vertebrata</taxon>
        <taxon>Euteleostomi</taxon>
        <taxon>Mammalia</taxon>
        <taxon>Metatheria</taxon>
        <taxon>Didelphimorphia</taxon>
        <taxon>Didelphidae</taxon>
        <taxon>Monodelphis</taxon>
    </lineage>
</organism>
<feature type="compositionally biased region" description="Pro residues" evidence="8">
    <location>
        <begin position="9"/>
        <end position="18"/>
    </location>
</feature>
<feature type="region of interest" description="Disordered" evidence="8">
    <location>
        <begin position="1"/>
        <end position="58"/>
    </location>
</feature>
<dbReference type="Bgee" id="ENSMODG00000050582">
    <property type="expression patterns" value="Expressed in ovary and 20 other cell types or tissues"/>
</dbReference>
<dbReference type="SMART" id="SM00184">
    <property type="entry name" value="RING"/>
    <property type="match status" value="1"/>
</dbReference>
<evidence type="ECO:0000256" key="7">
    <source>
        <dbReference type="PROSITE-ProRule" id="PRU00723"/>
    </source>
</evidence>
<dbReference type="PROSITE" id="PS00518">
    <property type="entry name" value="ZF_RING_1"/>
    <property type="match status" value="1"/>
</dbReference>
<feature type="region of interest" description="Disordered" evidence="8">
    <location>
        <begin position="72"/>
        <end position="91"/>
    </location>
</feature>
<evidence type="ECO:0000256" key="8">
    <source>
        <dbReference type="SAM" id="MobiDB-lite"/>
    </source>
</evidence>
<dbReference type="InterPro" id="IPR045072">
    <property type="entry name" value="MKRN-like"/>
</dbReference>
<feature type="zinc finger region" description="C3H1-type" evidence="7">
    <location>
        <begin position="240"/>
        <end position="269"/>
    </location>
</feature>
<keyword evidence="3" id="KW-0808">Transferase</keyword>
<dbReference type="STRING" id="13616.ENSMODP00000056909"/>
<evidence type="ECO:0000256" key="6">
    <source>
        <dbReference type="ARBA" id="ARBA00022833"/>
    </source>
</evidence>
<dbReference type="Proteomes" id="UP000002280">
    <property type="component" value="Chromosome 2"/>
</dbReference>
<dbReference type="InterPro" id="IPR000571">
    <property type="entry name" value="Znf_CCCH"/>
</dbReference>
<dbReference type="GO" id="GO:0000209">
    <property type="term" value="P:protein polyubiquitination"/>
    <property type="evidence" value="ECO:0007669"/>
    <property type="project" value="InterPro"/>
</dbReference>
<feature type="domain" description="C3H1-type" evidence="10">
    <location>
        <begin position="240"/>
        <end position="269"/>
    </location>
</feature>
<dbReference type="InterPro" id="IPR018957">
    <property type="entry name" value="Znf_C3HC4_RING-type"/>
</dbReference>
<evidence type="ECO:0000256" key="4">
    <source>
        <dbReference type="ARBA" id="ARBA00022723"/>
    </source>
</evidence>
<name>A0A5F8HAC5_MONDO</name>
<keyword evidence="6 7" id="KW-0862">Zinc</keyword>
<comment type="catalytic activity">
    <reaction evidence="1">
        <text>S-ubiquitinyl-[E2 ubiquitin-conjugating enzyme]-L-cysteine + [acceptor protein]-L-lysine = [E2 ubiquitin-conjugating enzyme]-L-cysteine + N(6)-ubiquitinyl-[acceptor protein]-L-lysine.</text>
        <dbReference type="EC" id="2.3.2.27"/>
    </reaction>
</comment>
<keyword evidence="4 7" id="KW-0479">Metal-binding</keyword>
<dbReference type="PROSITE" id="PS50089">
    <property type="entry name" value="ZF_RING_2"/>
    <property type="match status" value="1"/>
</dbReference>
<dbReference type="PANTHER" id="PTHR11224">
    <property type="entry name" value="MAKORIN-RELATED"/>
    <property type="match status" value="1"/>
</dbReference>
<evidence type="ECO:0000256" key="3">
    <source>
        <dbReference type="ARBA" id="ARBA00022679"/>
    </source>
</evidence>
<protein>
    <recommendedName>
        <fullName evidence="2">RING-type E3 ubiquitin transferase</fullName>
        <ecNumber evidence="2">2.3.2.27</ecNumber>
    </recommendedName>
</protein>
<feature type="domain" description="RING-type" evidence="9">
    <location>
        <begin position="157"/>
        <end position="211"/>
    </location>
</feature>
<reference evidence="11 12" key="1">
    <citation type="journal article" date="2007" name="Nature">
        <title>Genome of the marsupial Monodelphis domestica reveals innovation in non-coding sequences.</title>
        <authorList>
            <person name="Mikkelsen T.S."/>
            <person name="Wakefield M.J."/>
            <person name="Aken B."/>
            <person name="Amemiya C.T."/>
            <person name="Chang J.L."/>
            <person name="Duke S."/>
            <person name="Garber M."/>
            <person name="Gentles A.J."/>
            <person name="Goodstadt L."/>
            <person name="Heger A."/>
            <person name="Jurka J."/>
            <person name="Kamal M."/>
            <person name="Mauceli E."/>
            <person name="Searle S.M."/>
            <person name="Sharpe T."/>
            <person name="Baker M.L."/>
            <person name="Batzer M.A."/>
            <person name="Benos P.V."/>
            <person name="Belov K."/>
            <person name="Clamp M."/>
            <person name="Cook A."/>
            <person name="Cuff J."/>
            <person name="Das R."/>
            <person name="Davidow L."/>
            <person name="Deakin J.E."/>
            <person name="Fazzari M.J."/>
            <person name="Glass J.L."/>
            <person name="Grabherr M."/>
            <person name="Greally J.M."/>
            <person name="Gu W."/>
            <person name="Hore T.A."/>
            <person name="Huttley G.A."/>
            <person name="Kleber M."/>
            <person name="Jirtle R.L."/>
            <person name="Koina E."/>
            <person name="Lee J.T."/>
            <person name="Mahony S."/>
            <person name="Marra M.A."/>
            <person name="Miller R.D."/>
            <person name="Nicholls R.D."/>
            <person name="Oda M."/>
            <person name="Papenfuss A.T."/>
            <person name="Parra Z.E."/>
            <person name="Pollock D.D."/>
            <person name="Ray D.A."/>
            <person name="Schein J.E."/>
            <person name="Speed T.P."/>
            <person name="Thompson K."/>
            <person name="VandeBerg J.L."/>
            <person name="Wade C.M."/>
            <person name="Walker J.A."/>
            <person name="Waters P.D."/>
            <person name="Webber C."/>
            <person name="Weidman J.R."/>
            <person name="Xie X."/>
            <person name="Zody M.C."/>
            <person name="Baldwin J."/>
            <person name="Abdouelleil A."/>
            <person name="Abdulkadir J."/>
            <person name="Abebe A."/>
            <person name="Abera B."/>
            <person name="Abreu J."/>
            <person name="Acer S.C."/>
            <person name="Aftuck L."/>
            <person name="Alexander A."/>
            <person name="An P."/>
            <person name="Anderson E."/>
            <person name="Anderson S."/>
            <person name="Arachi H."/>
            <person name="Azer M."/>
            <person name="Bachantsang P."/>
            <person name="Barry A."/>
            <person name="Bayul T."/>
            <person name="Berlin A."/>
            <person name="Bessette D."/>
            <person name="Bloom T."/>
            <person name="Bloom T."/>
            <person name="Boguslavskiy L."/>
            <person name="Bonnet C."/>
            <person name="Boukhgalter B."/>
            <person name="Bourzgui I."/>
            <person name="Brown A."/>
            <person name="Cahill P."/>
            <person name="Channer S."/>
            <person name="Cheshatsang Y."/>
            <person name="Chuda L."/>
            <person name="Citroen M."/>
            <person name="Collymore A."/>
            <person name="Cooke P."/>
            <person name="Costello M."/>
            <person name="D'Aco K."/>
            <person name="Daza R."/>
            <person name="De Haan G."/>
            <person name="DeGray S."/>
            <person name="DeMaso C."/>
            <person name="Dhargay N."/>
            <person name="Dooley K."/>
            <person name="Dooley E."/>
            <person name="Doricent M."/>
            <person name="Dorje P."/>
            <person name="Dorjee K."/>
            <person name="Dupes A."/>
            <person name="Elong R."/>
            <person name="Falk J."/>
            <person name="Farina A."/>
            <person name="Faro S."/>
            <person name="Ferguson D."/>
            <person name="Fisher S."/>
            <person name="Foley C.D."/>
            <person name="Franke A."/>
            <person name="Friedrich D."/>
            <person name="Gadbois L."/>
            <person name="Gearin G."/>
            <person name="Gearin C.R."/>
            <person name="Giannoukos G."/>
            <person name="Goode T."/>
            <person name="Graham J."/>
            <person name="Grandbois E."/>
            <person name="Grewal S."/>
            <person name="Gyaltsen K."/>
            <person name="Hafez N."/>
            <person name="Hagos B."/>
            <person name="Hall J."/>
            <person name="Henson C."/>
            <person name="Hollinger A."/>
            <person name="Honan T."/>
            <person name="Huard M.D."/>
            <person name="Hughes L."/>
            <person name="Hurhula B."/>
            <person name="Husby M.E."/>
            <person name="Kamat A."/>
            <person name="Kanga B."/>
            <person name="Kashin S."/>
            <person name="Khazanovich D."/>
            <person name="Kisner P."/>
            <person name="Lance K."/>
            <person name="Lara M."/>
            <person name="Lee W."/>
            <person name="Lennon N."/>
            <person name="Letendre F."/>
            <person name="LeVine R."/>
            <person name="Lipovsky A."/>
            <person name="Liu X."/>
            <person name="Liu J."/>
            <person name="Liu S."/>
            <person name="Lokyitsang T."/>
            <person name="Lokyitsang Y."/>
            <person name="Lubonja R."/>
            <person name="Lui A."/>
            <person name="MacDonald P."/>
            <person name="Magnisalis V."/>
            <person name="Maru K."/>
            <person name="Matthews C."/>
            <person name="McCusker W."/>
            <person name="McDonough S."/>
            <person name="Mehta T."/>
            <person name="Meldrim J."/>
            <person name="Meneus L."/>
            <person name="Mihai O."/>
            <person name="Mihalev A."/>
            <person name="Mihova T."/>
            <person name="Mittelman R."/>
            <person name="Mlenga V."/>
            <person name="Montmayeur A."/>
            <person name="Mulrain L."/>
            <person name="Navidi A."/>
            <person name="Naylor J."/>
            <person name="Negash T."/>
            <person name="Nguyen T."/>
            <person name="Nguyen N."/>
            <person name="Nicol R."/>
            <person name="Norbu C."/>
            <person name="Norbu N."/>
            <person name="Novod N."/>
            <person name="O'Neill B."/>
            <person name="Osman S."/>
            <person name="Markiewicz E."/>
            <person name="Oyono O.L."/>
            <person name="Patti C."/>
            <person name="Phunkhang P."/>
            <person name="Pierre F."/>
            <person name="Priest M."/>
            <person name="Raghuraman S."/>
            <person name="Rege F."/>
            <person name="Reyes R."/>
            <person name="Rise C."/>
            <person name="Rogov P."/>
            <person name="Ross K."/>
            <person name="Ryan E."/>
            <person name="Settipalli S."/>
            <person name="Shea T."/>
            <person name="Sherpa N."/>
            <person name="Shi L."/>
            <person name="Shih D."/>
            <person name="Sparrow T."/>
            <person name="Spaulding J."/>
            <person name="Stalker J."/>
            <person name="Stange-Thomann N."/>
            <person name="Stavropoulos S."/>
            <person name="Stone C."/>
            <person name="Strader C."/>
            <person name="Tesfaye S."/>
            <person name="Thomson T."/>
            <person name="Thoulutsang Y."/>
            <person name="Thoulutsang D."/>
            <person name="Topham K."/>
            <person name="Topping I."/>
            <person name="Tsamla T."/>
            <person name="Vassiliev H."/>
            <person name="Vo A."/>
            <person name="Wangchuk T."/>
            <person name="Wangdi T."/>
            <person name="Weiand M."/>
            <person name="Wilkinson J."/>
            <person name="Wilson A."/>
            <person name="Yadav S."/>
            <person name="Young G."/>
            <person name="Yu Q."/>
            <person name="Zembek L."/>
            <person name="Zhong D."/>
            <person name="Zimmer A."/>
            <person name="Zwirko Z."/>
            <person name="Jaffe D.B."/>
            <person name="Alvarez P."/>
            <person name="Brockman W."/>
            <person name="Butler J."/>
            <person name="Chin C."/>
            <person name="Gnerre S."/>
            <person name="MacCallum I."/>
            <person name="Graves J.A."/>
            <person name="Ponting C.P."/>
            <person name="Breen M."/>
            <person name="Samollow P.B."/>
            <person name="Lander E.S."/>
            <person name="Lindblad-Toh K."/>
        </authorList>
    </citation>
    <scope>NUCLEOTIDE SEQUENCE [LARGE SCALE GENOMIC DNA]</scope>
</reference>
<evidence type="ECO:0000259" key="10">
    <source>
        <dbReference type="PROSITE" id="PS50103"/>
    </source>
</evidence>
<sequence length="317" mass="35763">TWASHLTPIAPPPPPPGPHLQHHVAPFSSSRYLHPQASESPESPAEPLPPSAERRQVACELAALPSRLEELRSTQHGRGISDLGSPEVADSTFSDPPDIPLGHLHLNSALEPEPALLPDSFPERNVFRAPRTWPPDPRGGSGVTEFVLNEDSRNVVCGICMEKVWDKPQEDRFFAILPNCSHSFCVRCLSTWRQSCGESFQNVIKACPECRVHSNYFIPHKFWVSKGPEKEQLIQNFKEQTSQIHCKFFKKGKGRCPFRSECIYLHQLPEFWQKNWGSILYSSDSSDDGDKEGIHFFDHVINVSVTMKKTFSKLQGF</sequence>
<accession>A0A5F8HAC5</accession>
<evidence type="ECO:0000256" key="2">
    <source>
        <dbReference type="ARBA" id="ARBA00012483"/>
    </source>
</evidence>
<dbReference type="GO" id="GO:0061630">
    <property type="term" value="F:ubiquitin protein ligase activity"/>
    <property type="evidence" value="ECO:0000318"/>
    <property type="project" value="GO_Central"/>
</dbReference>
<dbReference type="PROSITE" id="PS50103">
    <property type="entry name" value="ZF_C3H1"/>
    <property type="match status" value="1"/>
</dbReference>
<dbReference type="PANTHER" id="PTHR11224:SF39">
    <property type="entry name" value="RING-TYPE E3 UBIQUITIN TRANSFERASE"/>
    <property type="match status" value="1"/>
</dbReference>
<dbReference type="GeneTree" id="ENSGT00950000183077"/>
<dbReference type="AlphaFoldDB" id="A0A5F8HAC5"/>
<evidence type="ECO:0000256" key="1">
    <source>
        <dbReference type="ARBA" id="ARBA00000900"/>
    </source>
</evidence>
<dbReference type="InterPro" id="IPR017907">
    <property type="entry name" value="Znf_RING_CS"/>
</dbReference>
<dbReference type="InParanoid" id="A0A5F8HAC5"/>
<keyword evidence="12" id="KW-1185">Reference proteome</keyword>
<reference evidence="11" key="3">
    <citation type="submission" date="2025-09" db="UniProtKB">
        <authorList>
            <consortium name="Ensembl"/>
        </authorList>
    </citation>
    <scope>IDENTIFICATION</scope>
</reference>
<proteinExistence type="predicted"/>
<dbReference type="EC" id="2.3.2.27" evidence="2"/>
<dbReference type="InterPro" id="IPR001841">
    <property type="entry name" value="Znf_RING"/>
</dbReference>
<dbReference type="GO" id="GO:0008270">
    <property type="term" value="F:zinc ion binding"/>
    <property type="evidence" value="ECO:0007669"/>
    <property type="project" value="UniProtKB-KW"/>
</dbReference>
<evidence type="ECO:0000313" key="11">
    <source>
        <dbReference type="Ensembl" id="ENSMODP00000056909.1"/>
    </source>
</evidence>
<dbReference type="Ensembl" id="ENSMODT00000070804.1">
    <property type="protein sequence ID" value="ENSMODP00000056909.1"/>
    <property type="gene ID" value="ENSMODG00000050582.1"/>
</dbReference>
<dbReference type="GO" id="GO:0016567">
    <property type="term" value="P:protein ubiquitination"/>
    <property type="evidence" value="ECO:0000318"/>
    <property type="project" value="GO_Central"/>
</dbReference>
<evidence type="ECO:0000313" key="12">
    <source>
        <dbReference type="Proteomes" id="UP000002280"/>
    </source>
</evidence>
<reference evidence="11" key="2">
    <citation type="submission" date="2025-08" db="UniProtKB">
        <authorList>
            <consortium name="Ensembl"/>
        </authorList>
    </citation>
    <scope>IDENTIFICATION</scope>
</reference>
<dbReference type="InterPro" id="IPR013083">
    <property type="entry name" value="Znf_RING/FYVE/PHD"/>
</dbReference>